<keyword evidence="3" id="KW-0731">Sigma factor</keyword>
<gene>
    <name evidence="8" type="ORF">FVO59_08810</name>
</gene>
<accession>A0A7D8ALR1</accession>
<dbReference type="InterPro" id="IPR014284">
    <property type="entry name" value="RNA_pol_sigma-70_dom"/>
</dbReference>
<keyword evidence="5" id="KW-0804">Transcription</keyword>
<keyword evidence="2" id="KW-0805">Transcription regulation</keyword>
<feature type="region of interest" description="Disordered" evidence="6">
    <location>
        <begin position="362"/>
        <end position="465"/>
    </location>
</feature>
<dbReference type="PANTHER" id="PTHR43133:SF8">
    <property type="entry name" value="RNA POLYMERASE SIGMA FACTOR HI_1459-RELATED"/>
    <property type="match status" value="1"/>
</dbReference>
<evidence type="ECO:0000256" key="1">
    <source>
        <dbReference type="ARBA" id="ARBA00010641"/>
    </source>
</evidence>
<dbReference type="InterPro" id="IPR007627">
    <property type="entry name" value="RNA_pol_sigma70_r2"/>
</dbReference>
<dbReference type="InterPro" id="IPR013324">
    <property type="entry name" value="RNA_pol_sigma_r3/r4-like"/>
</dbReference>
<dbReference type="SUPFAM" id="SSF88946">
    <property type="entry name" value="Sigma2 domain of RNA polymerase sigma factors"/>
    <property type="match status" value="1"/>
</dbReference>
<feature type="compositionally biased region" description="Low complexity" evidence="6">
    <location>
        <begin position="362"/>
        <end position="371"/>
    </location>
</feature>
<dbReference type="Pfam" id="PF04542">
    <property type="entry name" value="Sigma70_r2"/>
    <property type="match status" value="1"/>
</dbReference>
<feature type="region of interest" description="Disordered" evidence="6">
    <location>
        <begin position="1"/>
        <end position="61"/>
    </location>
</feature>
<evidence type="ECO:0000313" key="9">
    <source>
        <dbReference type="Proteomes" id="UP000515708"/>
    </source>
</evidence>
<protein>
    <submittedName>
        <fullName evidence="8">Sigma-70 family RNA polymerase sigma factor</fullName>
    </submittedName>
</protein>
<dbReference type="InterPro" id="IPR039425">
    <property type="entry name" value="RNA_pol_sigma-70-like"/>
</dbReference>
<evidence type="ECO:0000256" key="2">
    <source>
        <dbReference type="ARBA" id="ARBA00023015"/>
    </source>
</evidence>
<comment type="similarity">
    <text evidence="1">Belongs to the sigma-70 factor family. ECF subfamily.</text>
</comment>
<organism evidence="8 9">
    <name type="scientific">Microbacterium esteraromaticum</name>
    <dbReference type="NCBI Taxonomy" id="57043"/>
    <lineage>
        <taxon>Bacteria</taxon>
        <taxon>Bacillati</taxon>
        <taxon>Actinomycetota</taxon>
        <taxon>Actinomycetes</taxon>
        <taxon>Micrococcales</taxon>
        <taxon>Microbacteriaceae</taxon>
        <taxon>Microbacterium</taxon>
    </lineage>
</organism>
<dbReference type="Proteomes" id="UP000515708">
    <property type="component" value="Chromosome"/>
</dbReference>
<evidence type="ECO:0000256" key="6">
    <source>
        <dbReference type="SAM" id="MobiDB-lite"/>
    </source>
</evidence>
<sequence length="661" mass="69407">MGFHCPAASDTLRSSATASPAGRPPLIASDGPRPLPPAREESQPVAPLSNDLLAFGEPSKTHADKSDAELLDLLRSGDTDAYEQLWRRHVDAAKRVARRLSSSDHDDLVSDAFLAVFRQVAIEGKGPQASFRAYLFTTMRNTAARWSRQGRTLISDPDADAAVDESGYEQVEREHEGAQLLDAFRALPDRWQRVLWLAEVEEARRPAIASELGIKPNAVSALQRRARTGLREQWLLQQVPADLRSDSTHVARRLPASLLGMRNDDAPELKAHLKDCALCRSVERDLLTAYADGRSITASVSGLAALGVILPGATTIWAAPTSISIAAGIGFTLASAAAVAGIVSLGVGIGVIPPLFPAGGPAPAAAAPSYAPEKESPADLPPLLPAPDDTAAALPPSPPPPSSTEPPIEEIDFWRTDGEVPPMPARPAPPTEANPDDVPAPAETGGTPPEPGTEQPNAAPAVTTASPASTYMAPVLSGAAPESESVALRFGDALYTVAPGEDGSWEFDARSLSLPAGEHQAEVWTVTDGVSSPATLVGFTIDELAVDGFQQDVLLDLEDASTTGLVLSFTGPAGGLLCVTADTGQAATVPLDDDGTVTRRMRFLTTGLYVLTFETCSADGFYGPAVGRTQWVSTGIFDPWGDVPEFVLEETDAQDPASGEG</sequence>
<dbReference type="InterPro" id="IPR013325">
    <property type="entry name" value="RNA_pol_sigma_r2"/>
</dbReference>
<feature type="compositionally biased region" description="Pro residues" evidence="6">
    <location>
        <begin position="395"/>
        <end position="404"/>
    </location>
</feature>
<dbReference type="InterPro" id="IPR036388">
    <property type="entry name" value="WH-like_DNA-bd_sf"/>
</dbReference>
<keyword evidence="4" id="KW-0238">DNA-binding</keyword>
<evidence type="ECO:0000259" key="7">
    <source>
        <dbReference type="Pfam" id="PF04542"/>
    </source>
</evidence>
<feature type="compositionally biased region" description="Pro residues" evidence="6">
    <location>
        <begin position="421"/>
        <end position="432"/>
    </location>
</feature>
<dbReference type="GO" id="GO:0006352">
    <property type="term" value="P:DNA-templated transcription initiation"/>
    <property type="evidence" value="ECO:0007669"/>
    <property type="project" value="InterPro"/>
</dbReference>
<dbReference type="Gene3D" id="1.10.1740.10">
    <property type="match status" value="1"/>
</dbReference>
<dbReference type="NCBIfam" id="TIGR02937">
    <property type="entry name" value="sigma70-ECF"/>
    <property type="match status" value="1"/>
</dbReference>
<dbReference type="EMBL" id="CP043732">
    <property type="protein sequence ID" value="QMU97308.1"/>
    <property type="molecule type" value="Genomic_DNA"/>
</dbReference>
<dbReference type="Gene3D" id="1.10.10.10">
    <property type="entry name" value="Winged helix-like DNA-binding domain superfamily/Winged helix DNA-binding domain"/>
    <property type="match status" value="1"/>
</dbReference>
<evidence type="ECO:0000256" key="5">
    <source>
        <dbReference type="ARBA" id="ARBA00023163"/>
    </source>
</evidence>
<name>A0A7D8ALR1_9MICO</name>
<evidence type="ECO:0000256" key="4">
    <source>
        <dbReference type="ARBA" id="ARBA00023125"/>
    </source>
</evidence>
<dbReference type="GO" id="GO:0003677">
    <property type="term" value="F:DNA binding"/>
    <property type="evidence" value="ECO:0007669"/>
    <property type="project" value="UniProtKB-KW"/>
</dbReference>
<dbReference type="AlphaFoldDB" id="A0A7D8ALR1"/>
<proteinExistence type="inferred from homology"/>
<evidence type="ECO:0000256" key="3">
    <source>
        <dbReference type="ARBA" id="ARBA00023082"/>
    </source>
</evidence>
<feature type="compositionally biased region" description="Low complexity" evidence="6">
    <location>
        <begin position="439"/>
        <end position="465"/>
    </location>
</feature>
<dbReference type="PANTHER" id="PTHR43133">
    <property type="entry name" value="RNA POLYMERASE ECF-TYPE SIGMA FACTO"/>
    <property type="match status" value="1"/>
</dbReference>
<dbReference type="GO" id="GO:0016987">
    <property type="term" value="F:sigma factor activity"/>
    <property type="evidence" value="ECO:0007669"/>
    <property type="project" value="UniProtKB-KW"/>
</dbReference>
<reference evidence="8 9" key="1">
    <citation type="journal article" date="2020" name="Front. Microbiol.">
        <title>Design of Bacterial Strain-Specific qPCR Assays Using NGS Data and Publicly Available Resources and Its Application to Track Biocontrol Strains.</title>
        <authorList>
            <person name="Hernandez I."/>
            <person name="Sant C."/>
            <person name="Martinez R."/>
            <person name="Fernandez C."/>
        </authorList>
    </citation>
    <scope>NUCLEOTIDE SEQUENCE [LARGE SCALE GENOMIC DNA]</scope>
    <source>
        <strain evidence="8 9">B24</strain>
    </source>
</reference>
<evidence type="ECO:0000313" key="8">
    <source>
        <dbReference type="EMBL" id="QMU97308.1"/>
    </source>
</evidence>
<dbReference type="SUPFAM" id="SSF88659">
    <property type="entry name" value="Sigma3 and sigma4 domains of RNA polymerase sigma factors"/>
    <property type="match status" value="1"/>
</dbReference>
<feature type="domain" description="RNA polymerase sigma-70 region 2" evidence="7">
    <location>
        <begin position="85"/>
        <end position="150"/>
    </location>
</feature>